<accession>A0ABU6YVL7</accession>
<comment type="caution">
    <text evidence="1">The sequence shown here is derived from an EMBL/GenBank/DDBJ whole genome shotgun (WGS) entry which is preliminary data.</text>
</comment>
<organism evidence="1 2">
    <name type="scientific">Stylosanthes scabra</name>
    <dbReference type="NCBI Taxonomy" id="79078"/>
    <lineage>
        <taxon>Eukaryota</taxon>
        <taxon>Viridiplantae</taxon>
        <taxon>Streptophyta</taxon>
        <taxon>Embryophyta</taxon>
        <taxon>Tracheophyta</taxon>
        <taxon>Spermatophyta</taxon>
        <taxon>Magnoliopsida</taxon>
        <taxon>eudicotyledons</taxon>
        <taxon>Gunneridae</taxon>
        <taxon>Pentapetalae</taxon>
        <taxon>rosids</taxon>
        <taxon>fabids</taxon>
        <taxon>Fabales</taxon>
        <taxon>Fabaceae</taxon>
        <taxon>Papilionoideae</taxon>
        <taxon>50 kb inversion clade</taxon>
        <taxon>dalbergioids sensu lato</taxon>
        <taxon>Dalbergieae</taxon>
        <taxon>Pterocarpus clade</taxon>
        <taxon>Stylosanthes</taxon>
    </lineage>
</organism>
<keyword evidence="2" id="KW-1185">Reference proteome</keyword>
<name>A0ABU6YVL7_9FABA</name>
<gene>
    <name evidence="1" type="ORF">PIB30_092747</name>
</gene>
<protein>
    <submittedName>
        <fullName evidence="1">Uncharacterized protein</fullName>
    </submittedName>
</protein>
<dbReference type="Proteomes" id="UP001341840">
    <property type="component" value="Unassembled WGS sequence"/>
</dbReference>
<evidence type="ECO:0000313" key="1">
    <source>
        <dbReference type="EMBL" id="MED6213389.1"/>
    </source>
</evidence>
<feature type="non-terminal residue" evidence="1">
    <location>
        <position position="68"/>
    </location>
</feature>
<dbReference type="EMBL" id="JASCZI010243590">
    <property type="protein sequence ID" value="MED6213389.1"/>
    <property type="molecule type" value="Genomic_DNA"/>
</dbReference>
<sequence>METREIPPAASCLPPHHSNLSLSLSSLDLTSPSNLPSLLQPVSSAVACACAAAAVDGPQPLFFVSLGD</sequence>
<reference evidence="1 2" key="1">
    <citation type="journal article" date="2023" name="Plants (Basel)">
        <title>Bridging the Gap: Combining Genomics and Transcriptomics Approaches to Understand Stylosanthes scabra, an Orphan Legume from the Brazilian Caatinga.</title>
        <authorList>
            <person name="Ferreira-Neto J.R.C."/>
            <person name="da Silva M.D."/>
            <person name="Binneck E."/>
            <person name="de Melo N.F."/>
            <person name="da Silva R.H."/>
            <person name="de Melo A.L.T.M."/>
            <person name="Pandolfi V."/>
            <person name="Bustamante F.O."/>
            <person name="Brasileiro-Vidal A.C."/>
            <person name="Benko-Iseppon A.M."/>
        </authorList>
    </citation>
    <scope>NUCLEOTIDE SEQUENCE [LARGE SCALE GENOMIC DNA]</scope>
    <source>
        <tissue evidence="1">Leaves</tissue>
    </source>
</reference>
<evidence type="ECO:0000313" key="2">
    <source>
        <dbReference type="Proteomes" id="UP001341840"/>
    </source>
</evidence>
<proteinExistence type="predicted"/>